<dbReference type="Gene3D" id="3.10.180.10">
    <property type="entry name" value="2,3-Dihydroxybiphenyl 1,2-Dioxygenase, domain 1"/>
    <property type="match status" value="1"/>
</dbReference>
<comment type="caution">
    <text evidence="2">The sequence shown here is derived from an EMBL/GenBank/DDBJ whole genome shotgun (WGS) entry which is preliminary data.</text>
</comment>
<dbReference type="InterPro" id="IPR025870">
    <property type="entry name" value="Glyoxalase-like_dom"/>
</dbReference>
<dbReference type="OrthoDB" id="9111355at2"/>
<dbReference type="PANTHER" id="PTHR40265">
    <property type="entry name" value="BLL2707 PROTEIN"/>
    <property type="match status" value="1"/>
</dbReference>
<keyword evidence="3" id="KW-1185">Reference proteome</keyword>
<organism evidence="2 3">
    <name type="scientific">Candidatus Viridilinea mediisalina</name>
    <dbReference type="NCBI Taxonomy" id="2024553"/>
    <lineage>
        <taxon>Bacteria</taxon>
        <taxon>Bacillati</taxon>
        <taxon>Chloroflexota</taxon>
        <taxon>Chloroflexia</taxon>
        <taxon>Chloroflexales</taxon>
        <taxon>Chloroflexineae</taxon>
        <taxon>Oscillochloridaceae</taxon>
        <taxon>Candidatus Viridilinea</taxon>
    </lineage>
</organism>
<sequence length="255" mass="27549">MIQAIDHVVILVTDLAEAIHDYEALGFRVVPGGEHTDGATHNALISFADGTYLELLAFRREAQGHRWWPHVAAGEGLIDFALLPQAIAVDVAAAKARGLHLVGPFEGGRMRHDGVQITWQTAYGRAAELPFLCGDVTPRALRVPDGLAHQHPNGAVGIFRITVAVRDLEVSAARYAALIGRSPLIEPGRRLFKLGPGYVVVQSTEPELVESATVLDHLEFRGQGPAALAFRRDRLAAIPRVLNPGLSHGVRMIIA</sequence>
<evidence type="ECO:0000259" key="1">
    <source>
        <dbReference type="PROSITE" id="PS51819"/>
    </source>
</evidence>
<dbReference type="PANTHER" id="PTHR40265:SF1">
    <property type="entry name" value="GLYOXALASE-LIKE DOMAIN-CONTAINING PROTEIN"/>
    <property type="match status" value="1"/>
</dbReference>
<dbReference type="PROSITE" id="PS51819">
    <property type="entry name" value="VOC"/>
    <property type="match status" value="1"/>
</dbReference>
<proteinExistence type="predicted"/>
<dbReference type="EMBL" id="NQWI01000047">
    <property type="protein sequence ID" value="PDW02918.1"/>
    <property type="molecule type" value="Genomic_DNA"/>
</dbReference>
<reference evidence="3" key="1">
    <citation type="submission" date="2017-08" db="EMBL/GenBank/DDBJ databases">
        <authorList>
            <person name="Grouzdev D.S."/>
            <person name="Gaisin V.A."/>
            <person name="Rysina M.S."/>
            <person name="Gorlenko V.M."/>
        </authorList>
    </citation>
    <scope>NUCLEOTIDE SEQUENCE [LARGE SCALE GENOMIC DNA]</scope>
    <source>
        <strain evidence="3">Kir15-3F</strain>
    </source>
</reference>
<dbReference type="SUPFAM" id="SSF54593">
    <property type="entry name" value="Glyoxalase/Bleomycin resistance protein/Dihydroxybiphenyl dioxygenase"/>
    <property type="match status" value="1"/>
</dbReference>
<evidence type="ECO:0000313" key="2">
    <source>
        <dbReference type="EMBL" id="PDW02918.1"/>
    </source>
</evidence>
<dbReference type="Pfam" id="PF13468">
    <property type="entry name" value="Glyoxalase_3"/>
    <property type="match status" value="1"/>
</dbReference>
<protein>
    <recommendedName>
        <fullName evidence="1">VOC domain-containing protein</fullName>
    </recommendedName>
</protein>
<dbReference type="Proteomes" id="UP000220527">
    <property type="component" value="Unassembled WGS sequence"/>
</dbReference>
<dbReference type="InterPro" id="IPR037523">
    <property type="entry name" value="VOC_core"/>
</dbReference>
<dbReference type="RefSeq" id="WP_097644222.1">
    <property type="nucleotide sequence ID" value="NZ_NQWI01000047.1"/>
</dbReference>
<accession>A0A2A6RJ83</accession>
<name>A0A2A6RJ83_9CHLR</name>
<dbReference type="AlphaFoldDB" id="A0A2A6RJ83"/>
<evidence type="ECO:0000313" key="3">
    <source>
        <dbReference type="Proteomes" id="UP000220527"/>
    </source>
</evidence>
<dbReference type="CDD" id="cd06587">
    <property type="entry name" value="VOC"/>
    <property type="match status" value="1"/>
</dbReference>
<dbReference type="InterPro" id="IPR029068">
    <property type="entry name" value="Glyas_Bleomycin-R_OHBP_Dase"/>
</dbReference>
<gene>
    <name evidence="2" type="ORF">CJ255_11360</name>
</gene>
<feature type="domain" description="VOC" evidence="1">
    <location>
        <begin position="1"/>
        <end position="58"/>
    </location>
</feature>